<keyword evidence="1" id="KW-0472">Membrane</keyword>
<dbReference type="RefSeq" id="WP_235598262.1">
    <property type="nucleotide sequence ID" value="NZ_JALKTV010000008.1"/>
</dbReference>
<keyword evidence="1" id="KW-0812">Transmembrane</keyword>
<protein>
    <submittedName>
        <fullName evidence="2">Uncharacterized protein</fullName>
    </submittedName>
</protein>
<evidence type="ECO:0000256" key="1">
    <source>
        <dbReference type="SAM" id="Phobius"/>
    </source>
</evidence>
<keyword evidence="1" id="KW-1133">Transmembrane helix</keyword>
<feature type="transmembrane region" description="Helical" evidence="1">
    <location>
        <begin position="31"/>
        <end position="49"/>
    </location>
</feature>
<dbReference type="AlphaFoldDB" id="A0A150LGC2"/>
<organism evidence="2 3">
    <name type="scientific">Heyndrickxia sporothermodurans</name>
    <dbReference type="NCBI Taxonomy" id="46224"/>
    <lineage>
        <taxon>Bacteria</taxon>
        <taxon>Bacillati</taxon>
        <taxon>Bacillota</taxon>
        <taxon>Bacilli</taxon>
        <taxon>Bacillales</taxon>
        <taxon>Bacillaceae</taxon>
        <taxon>Heyndrickxia</taxon>
    </lineage>
</organism>
<reference evidence="2 3" key="1">
    <citation type="submission" date="2016-01" db="EMBL/GenBank/DDBJ databases">
        <title>Genome Sequences of Twelve Sporeforming Bacillus Species Isolated from Foods.</title>
        <authorList>
            <person name="Berendsen E.M."/>
            <person name="Wells-Bennik M.H."/>
            <person name="Krawcyk A.O."/>
            <person name="De Jong A."/>
            <person name="Holsappel S."/>
            <person name="Eijlander R.T."/>
            <person name="Kuipers O.P."/>
        </authorList>
    </citation>
    <scope>NUCLEOTIDE SEQUENCE [LARGE SCALE GENOMIC DNA]</scope>
    <source>
        <strain evidence="2 3">B4102</strain>
    </source>
</reference>
<sequence length="62" mass="7164">MKKTAQIVLISISILFSVGQAVIKQTFHFSDIIDATIATVIAWFVGWQYDKLQYFAKKKKRK</sequence>
<dbReference type="EMBL" id="LQYN01000009">
    <property type="protein sequence ID" value="KYD11079.1"/>
    <property type="molecule type" value="Genomic_DNA"/>
</dbReference>
<comment type="caution">
    <text evidence="2">The sequence shown here is derived from an EMBL/GenBank/DDBJ whole genome shotgun (WGS) entry which is preliminary data.</text>
</comment>
<evidence type="ECO:0000313" key="3">
    <source>
        <dbReference type="Proteomes" id="UP000075666"/>
    </source>
</evidence>
<accession>A0A150LGC2</accession>
<gene>
    <name evidence="2" type="ORF">B4102_2262</name>
</gene>
<dbReference type="STRING" id="46224.B4102_2262"/>
<evidence type="ECO:0000313" key="2">
    <source>
        <dbReference type="EMBL" id="KYD11079.1"/>
    </source>
</evidence>
<dbReference type="Proteomes" id="UP000075666">
    <property type="component" value="Unassembled WGS sequence"/>
</dbReference>
<name>A0A150LGC2_9BACI</name>
<proteinExistence type="predicted"/>
<keyword evidence="3" id="KW-1185">Reference proteome</keyword>